<keyword evidence="5 8" id="KW-0378">Hydrolase</keyword>
<dbReference type="SMART" id="SM00054">
    <property type="entry name" value="EFh"/>
    <property type="match status" value="2"/>
</dbReference>
<dbReference type="GO" id="GO:0005509">
    <property type="term" value="F:calcium ion binding"/>
    <property type="evidence" value="ECO:0007669"/>
    <property type="project" value="InterPro"/>
</dbReference>
<dbReference type="InterPro" id="IPR051134">
    <property type="entry name" value="PPP_phosphatase"/>
</dbReference>
<dbReference type="Pfam" id="PF00149">
    <property type="entry name" value="Metallophos"/>
    <property type="match status" value="1"/>
</dbReference>
<sequence length="807" mass="91152">MGNKHSRAAKKASRRGGLVDTSSPTFSDALRASVCTETEPTSPASASAACVTDDRFSLTQWKVQYRRLFNDLESREEADLLELTSFLNALHEYMPRKDDVSDHQLSRTLSTVQIDISDMYEGVRLDYPLTRQNAIDLVDGFKRHQPLHREYVMQILFSTLAVLQDKPNVTYLNIAPHPHLTVVGDLHGQLDDLLLIFHENGLPSPTNPYIFNGDLVDRGPRGVECALIIFAFVLLYPDAVHVNRGNHEDKYINVSMGFMKLAVVLDQRILILHGGVPRQHTLRLDELDAIPRSDYEVTKEKPPTGASPSDILQFKQNQIIQDILWSDPMTLGNDWAESRRGAGINYGANHVHKFMAHNKLDWIIRSHECVPQGFAWPYGDKGMLVTLFSASNYCGVANNLGCFMRIPSGANDAKPSFYQYMATRLCDMICTHRSDLLERFEAADEAKSHVIPVSSWEHIMDDVLQVKLNWTIVRPLVTSTEPADPQAINYVEFLYRYQVRGLEIEDEHDGGQRVAKDTRKRRRDMFNNMYRYRKRLQALFQVFDQDGNGTINLDELKAGIEILNEHLPVGMKPFRHPEDLMKSLDFTHDNEININEFMECFRIHANLTAQAKWRHAKSKLKVMSALGMLKVVSDAPVVTASDVSFDKDDSESISPVVVMRTDGNDDSVVHVLVSSDKPATHRDNDSSSSSSEACHRQERSLLHATPTFVPSSRSATTCTCRTDGFTTKELLFKVVPFACSKSDGAQACQAMVTCLQKLQHQPLTTAELRLLYDTFRRVHNTSNACAKMYATRGIGLLRRWPPPICTD</sequence>
<evidence type="ECO:0000313" key="12">
    <source>
        <dbReference type="Proteomes" id="UP000265716"/>
    </source>
</evidence>
<evidence type="ECO:0000256" key="2">
    <source>
        <dbReference type="ARBA" id="ARBA00008294"/>
    </source>
</evidence>
<dbReference type="VEuPathDB" id="FungiDB:H257_05605"/>
<dbReference type="Pfam" id="PF08321">
    <property type="entry name" value="PPP5"/>
    <property type="match status" value="1"/>
</dbReference>
<dbReference type="PANTHER" id="PTHR45668:SF5">
    <property type="entry name" value="SERINE_THREONINE-PROTEIN PHOSPHATASE 5"/>
    <property type="match status" value="1"/>
</dbReference>
<organism evidence="11 12">
    <name type="scientific">Aphanomyces astaci</name>
    <name type="common">Crayfish plague agent</name>
    <dbReference type="NCBI Taxonomy" id="112090"/>
    <lineage>
        <taxon>Eukaryota</taxon>
        <taxon>Sar</taxon>
        <taxon>Stramenopiles</taxon>
        <taxon>Oomycota</taxon>
        <taxon>Saprolegniomycetes</taxon>
        <taxon>Saprolegniales</taxon>
        <taxon>Verrucalvaceae</taxon>
        <taxon>Aphanomyces</taxon>
    </lineage>
</organism>
<dbReference type="EMBL" id="QUTC01003255">
    <property type="protein sequence ID" value="RHY71000.1"/>
    <property type="molecule type" value="Genomic_DNA"/>
</dbReference>
<dbReference type="InterPro" id="IPR006186">
    <property type="entry name" value="Ser/Thr-sp_prot-phosphatase"/>
</dbReference>
<accession>A0A397DZF8</accession>
<feature type="compositionally biased region" description="Basic residues" evidence="9">
    <location>
        <begin position="1"/>
        <end position="14"/>
    </location>
</feature>
<dbReference type="PROSITE" id="PS00018">
    <property type="entry name" value="EF_HAND_1"/>
    <property type="match status" value="1"/>
</dbReference>
<name>A0A397DZF8_APHAT</name>
<keyword evidence="6" id="KW-0106">Calcium</keyword>
<dbReference type="InterPro" id="IPR011992">
    <property type="entry name" value="EF-hand-dom_pair"/>
</dbReference>
<evidence type="ECO:0000259" key="10">
    <source>
        <dbReference type="PROSITE" id="PS50222"/>
    </source>
</evidence>
<dbReference type="PRINTS" id="PR00114">
    <property type="entry name" value="STPHPHTASE"/>
</dbReference>
<evidence type="ECO:0000313" key="11">
    <source>
        <dbReference type="EMBL" id="RHY71000.1"/>
    </source>
</evidence>
<dbReference type="PROSITE" id="PS00125">
    <property type="entry name" value="SER_THR_PHOSPHATASE"/>
    <property type="match status" value="1"/>
</dbReference>
<evidence type="ECO:0000256" key="6">
    <source>
        <dbReference type="ARBA" id="ARBA00022837"/>
    </source>
</evidence>
<dbReference type="SMART" id="SM00156">
    <property type="entry name" value="PP2Ac"/>
    <property type="match status" value="1"/>
</dbReference>
<dbReference type="PROSITE" id="PS50222">
    <property type="entry name" value="EF_HAND_2"/>
    <property type="match status" value="1"/>
</dbReference>
<dbReference type="Gene3D" id="3.60.21.10">
    <property type="match status" value="2"/>
</dbReference>
<dbReference type="VEuPathDB" id="FungiDB:H257_05606"/>
<keyword evidence="7" id="KW-0464">Manganese</keyword>
<dbReference type="InterPro" id="IPR013235">
    <property type="entry name" value="PPP_dom"/>
</dbReference>
<comment type="catalytic activity">
    <reaction evidence="8">
        <text>O-phospho-L-threonyl-[protein] + H2O = L-threonyl-[protein] + phosphate</text>
        <dbReference type="Rhea" id="RHEA:47004"/>
        <dbReference type="Rhea" id="RHEA-COMP:11060"/>
        <dbReference type="Rhea" id="RHEA-COMP:11605"/>
        <dbReference type="ChEBI" id="CHEBI:15377"/>
        <dbReference type="ChEBI" id="CHEBI:30013"/>
        <dbReference type="ChEBI" id="CHEBI:43474"/>
        <dbReference type="ChEBI" id="CHEBI:61977"/>
        <dbReference type="EC" id="3.1.3.16"/>
    </reaction>
</comment>
<dbReference type="InterPro" id="IPR002048">
    <property type="entry name" value="EF_hand_dom"/>
</dbReference>
<evidence type="ECO:0000256" key="5">
    <source>
        <dbReference type="ARBA" id="ARBA00022801"/>
    </source>
</evidence>
<dbReference type="Pfam" id="PF13499">
    <property type="entry name" value="EF-hand_7"/>
    <property type="match status" value="1"/>
</dbReference>
<comment type="cofactor">
    <cofactor evidence="1">
        <name>Mn(2+)</name>
        <dbReference type="ChEBI" id="CHEBI:29035"/>
    </cofactor>
</comment>
<dbReference type="SUPFAM" id="SSF47473">
    <property type="entry name" value="EF-hand"/>
    <property type="match status" value="1"/>
</dbReference>
<dbReference type="InterPro" id="IPR004843">
    <property type="entry name" value="Calcineurin-like_PHP"/>
</dbReference>
<feature type="region of interest" description="Disordered" evidence="9">
    <location>
        <begin position="1"/>
        <end position="24"/>
    </location>
</feature>
<evidence type="ECO:0000256" key="9">
    <source>
        <dbReference type="SAM" id="MobiDB-lite"/>
    </source>
</evidence>
<feature type="region of interest" description="Disordered" evidence="9">
    <location>
        <begin position="674"/>
        <end position="696"/>
    </location>
</feature>
<dbReference type="PANTHER" id="PTHR45668">
    <property type="entry name" value="SERINE/THREONINE-PROTEIN PHOSPHATASE 5-RELATED"/>
    <property type="match status" value="1"/>
</dbReference>
<dbReference type="InterPro" id="IPR029052">
    <property type="entry name" value="Metallo-depent_PP-like"/>
</dbReference>
<dbReference type="InterPro" id="IPR018247">
    <property type="entry name" value="EF_Hand_1_Ca_BS"/>
</dbReference>
<dbReference type="GO" id="GO:0004722">
    <property type="term" value="F:protein serine/threonine phosphatase activity"/>
    <property type="evidence" value="ECO:0007669"/>
    <property type="project" value="UniProtKB-EC"/>
</dbReference>
<dbReference type="Gene3D" id="1.10.238.10">
    <property type="entry name" value="EF-hand"/>
    <property type="match status" value="1"/>
</dbReference>
<comment type="similarity">
    <text evidence="2 8">Belongs to the PPP phosphatase family.</text>
</comment>
<evidence type="ECO:0000256" key="7">
    <source>
        <dbReference type="ARBA" id="ARBA00023211"/>
    </source>
</evidence>
<reference evidence="11 12" key="1">
    <citation type="submission" date="2018-08" db="EMBL/GenBank/DDBJ databases">
        <title>Aphanomyces genome sequencing and annotation.</title>
        <authorList>
            <person name="Minardi D."/>
            <person name="Oidtmann B."/>
            <person name="Van Der Giezen M."/>
            <person name="Studholme D.J."/>
        </authorList>
    </citation>
    <scope>NUCLEOTIDE SEQUENCE [LARGE SCALE GENOMIC DNA]</scope>
    <source>
        <strain evidence="11 12">SA</strain>
    </source>
</reference>
<dbReference type="Proteomes" id="UP000265716">
    <property type="component" value="Unassembled WGS sequence"/>
</dbReference>
<comment type="caution">
    <text evidence="11">The sequence shown here is derived from an EMBL/GenBank/DDBJ whole genome shotgun (WGS) entry which is preliminary data.</text>
</comment>
<evidence type="ECO:0000256" key="4">
    <source>
        <dbReference type="ARBA" id="ARBA00022737"/>
    </source>
</evidence>
<feature type="domain" description="EF-hand" evidence="10">
    <location>
        <begin position="531"/>
        <end position="566"/>
    </location>
</feature>
<evidence type="ECO:0000256" key="8">
    <source>
        <dbReference type="RuleBase" id="RU004273"/>
    </source>
</evidence>
<evidence type="ECO:0000256" key="3">
    <source>
        <dbReference type="ARBA" id="ARBA00022723"/>
    </source>
</evidence>
<dbReference type="AlphaFoldDB" id="A0A397DZF8"/>
<evidence type="ECO:0000256" key="1">
    <source>
        <dbReference type="ARBA" id="ARBA00001936"/>
    </source>
</evidence>
<gene>
    <name evidence="11" type="ORF">DYB38_004217</name>
</gene>
<keyword evidence="4" id="KW-0677">Repeat</keyword>
<dbReference type="SUPFAM" id="SSF56300">
    <property type="entry name" value="Metallo-dependent phosphatases"/>
    <property type="match status" value="1"/>
</dbReference>
<proteinExistence type="inferred from homology"/>
<protein>
    <recommendedName>
        <fullName evidence="8">Serine/threonine-protein phosphatase</fullName>
        <ecNumber evidence="8">3.1.3.16</ecNumber>
    </recommendedName>
</protein>
<dbReference type="EC" id="3.1.3.16" evidence="8"/>
<keyword evidence="3" id="KW-0479">Metal-binding</keyword>
<dbReference type="CDD" id="cd00051">
    <property type="entry name" value="EFh"/>
    <property type="match status" value="1"/>
</dbReference>